<keyword evidence="1" id="KW-0378">Hydrolase</keyword>
<dbReference type="Proteomes" id="UP000050326">
    <property type="component" value="Unassembled WGS sequence"/>
</dbReference>
<comment type="caution">
    <text evidence="1">The sequence shown here is derived from an EMBL/GenBank/DDBJ whole genome shotgun (WGS) entry which is preliminary data.</text>
</comment>
<protein>
    <submittedName>
        <fullName evidence="1">N-acetylmuramoyl-L-alanine amidase LytC</fullName>
        <ecNumber evidence="1">3.5.1.28</ecNumber>
    </submittedName>
</protein>
<keyword evidence="2" id="KW-1185">Reference proteome</keyword>
<sequence>MKSCRWFLNGFILFTFMILTSLIFTQQEAYAFSDATRLAGDNRYSTAASISNSGWEQSDIVVVATGEDFPDALSSAPLAAYYNAPIFLTQKSRLAPETEQELKRLKVKKVYIIGGTGAVSGAVESDISKLTYPGQQNAIEVERIYGPDRAATSVEVAKKLNNFDSVVVATGDDYPDALSIAPIAAKKQIPILLVSRDNISSAVTDFINDKSISKSYVVGGTGVISDAVAGQFSSSERVWGKDRYETNVNIINRFKEDIDFNSMLIATGEDFPDALAGSPFASRHSSSILLTSKTPDDVTVGFVSSLQETTPENSCYVIGGEGVIPQDTLQVLQSREPIVSGKVTLGSTLDEVLDIMGQPIGEGRGQLYELTYYDARIYFTMNTNPYKVIGWDNYRSPKIAMGVKDINASPFTIGSSYVDVVKVMGTPTRLMTENGDMASLREWWYGESTVRFKDGKVTGYNNLGNLKVFVSEADPSAPGIDFESLEGDVLKVMGTPDEGPITTTGNDFDHAFRYGKSTVYFDADGNIIKWENKGDLKMDTSVIDPSAPLLSVGSSKEDVLKKLGYPNEFEGLTWRYDISLINFNAEWKIVRMSNNTSVLKFVPWDKDPKAPPIIIGSDREDVAKAMGQPHVISEKIDYAGLPGEIWEYNYSKISFDHDGRVYNLDDYFSTDMKADLNHPDPSYAAITIGSSEEEVRAAMGEPDYINTPESGYYRPGWTWRYGFSEIYFDEQKKVYGWQNRGQLRVSLGAVEEAAPPFTIGSTLEDIGKVMGTPESIIRELSNTSYYQVSYGNSTIGLDENMRVYSWDNNGRNLKITLGNGSSIPFTIGSSYEDVANALGAPDKMTSDYARLKKYATWEYGNSVVYFNEQKKVEFYKNAGELRVHLGNAEPSAGAIDIGSTRDDVIKAMGTPGTISGGSYYGLNDRLGIYYDIDKWEEIYYDTVWYYGTSWVGMDKNGIVKGWYDGGNLKLNLADPAPSEPPFSVGSTKDEVLKAMGTPYGVDDFGTGTVFWVYTEPGQFVYSWDVVYFNADGKVESYKNPHGHLNVR</sequence>
<dbReference type="STRING" id="36849.OXPF_19540"/>
<dbReference type="EMBL" id="LKET01000030">
    <property type="protein sequence ID" value="KPU44460.1"/>
    <property type="molecule type" value="Genomic_DNA"/>
</dbReference>
<dbReference type="PANTHER" id="PTHR30032">
    <property type="entry name" value="N-ACETYLMURAMOYL-L-ALANINE AMIDASE-RELATED"/>
    <property type="match status" value="1"/>
</dbReference>
<organism evidence="1 2">
    <name type="scientific">Oxobacter pfennigii</name>
    <dbReference type="NCBI Taxonomy" id="36849"/>
    <lineage>
        <taxon>Bacteria</taxon>
        <taxon>Bacillati</taxon>
        <taxon>Bacillota</taxon>
        <taxon>Clostridia</taxon>
        <taxon>Eubacteriales</taxon>
        <taxon>Clostridiaceae</taxon>
        <taxon>Oxobacter</taxon>
    </lineage>
</organism>
<reference evidence="1 2" key="1">
    <citation type="submission" date="2015-09" db="EMBL/GenBank/DDBJ databases">
        <title>Genome sequence of Oxobacter pfennigii DSM 3222.</title>
        <authorList>
            <person name="Poehlein A."/>
            <person name="Bengelsdorf F.R."/>
            <person name="Schiel-Bengelsdorf B."/>
            <person name="Duerre P."/>
            <person name="Daniel R."/>
        </authorList>
    </citation>
    <scope>NUCLEOTIDE SEQUENCE [LARGE SCALE GENOMIC DNA]</scope>
    <source>
        <strain evidence="1 2">DSM 3222</strain>
    </source>
</reference>
<name>A0A0P8WPI6_9CLOT</name>
<dbReference type="InterPro" id="IPR007253">
    <property type="entry name" value="Cell_wall-bd_2"/>
</dbReference>
<dbReference type="RefSeq" id="WP_054875008.1">
    <property type="nucleotide sequence ID" value="NZ_LKET01000030.1"/>
</dbReference>
<evidence type="ECO:0000313" key="2">
    <source>
        <dbReference type="Proteomes" id="UP000050326"/>
    </source>
</evidence>
<accession>A0A0P8WPI6</accession>
<dbReference type="AlphaFoldDB" id="A0A0P8WPI6"/>
<dbReference type="Gene3D" id="3.40.50.12090">
    <property type="match status" value="2"/>
</dbReference>
<gene>
    <name evidence="1" type="primary">lytC_8</name>
    <name evidence="1" type="ORF">OXPF_19540</name>
</gene>
<dbReference type="PANTHER" id="PTHR30032:SF8">
    <property type="entry name" value="GERMINATION-SPECIFIC N-ACETYLMURAMOYL-L-ALANINE AMIDASE"/>
    <property type="match status" value="1"/>
</dbReference>
<dbReference type="OrthoDB" id="1927963at2"/>
<dbReference type="PATRIC" id="fig|36849.3.peg.2062"/>
<evidence type="ECO:0000313" key="1">
    <source>
        <dbReference type="EMBL" id="KPU44460.1"/>
    </source>
</evidence>
<proteinExistence type="predicted"/>
<dbReference type="EC" id="3.5.1.28" evidence="1"/>
<dbReference type="Pfam" id="PF04122">
    <property type="entry name" value="CW_binding_2"/>
    <property type="match status" value="3"/>
</dbReference>
<dbReference type="GO" id="GO:0008745">
    <property type="term" value="F:N-acetylmuramoyl-L-alanine amidase activity"/>
    <property type="evidence" value="ECO:0007669"/>
    <property type="project" value="UniProtKB-EC"/>
</dbReference>
<dbReference type="InterPro" id="IPR051922">
    <property type="entry name" value="Bact_Sporulation_Assoc"/>
</dbReference>